<dbReference type="EMBL" id="BMZD01000001">
    <property type="protein sequence ID" value="GGZ86386.1"/>
    <property type="molecule type" value="Genomic_DNA"/>
</dbReference>
<organism evidence="1 2">
    <name type="scientific">Novosphingobium arvoryzae</name>
    <dbReference type="NCBI Taxonomy" id="1256514"/>
    <lineage>
        <taxon>Bacteria</taxon>
        <taxon>Pseudomonadati</taxon>
        <taxon>Pseudomonadota</taxon>
        <taxon>Alphaproteobacteria</taxon>
        <taxon>Sphingomonadales</taxon>
        <taxon>Sphingomonadaceae</taxon>
        <taxon>Novosphingobium</taxon>
    </lineage>
</organism>
<sequence>MTQVRQWWVLVRYKDEAGSGFGRQYVSATNAYEAIQMAKALYGKLLISESAAPA</sequence>
<accession>A0A918R7D1</accession>
<evidence type="ECO:0000313" key="2">
    <source>
        <dbReference type="Proteomes" id="UP000634139"/>
    </source>
</evidence>
<dbReference type="AlphaFoldDB" id="A0A918R7D1"/>
<reference evidence="1" key="2">
    <citation type="submission" date="2020-09" db="EMBL/GenBank/DDBJ databases">
        <authorList>
            <person name="Sun Q."/>
            <person name="Kim S."/>
        </authorList>
    </citation>
    <scope>NUCLEOTIDE SEQUENCE</scope>
    <source>
        <strain evidence="1">KCTC 32422</strain>
    </source>
</reference>
<evidence type="ECO:0000313" key="1">
    <source>
        <dbReference type="EMBL" id="GGZ86386.1"/>
    </source>
</evidence>
<protein>
    <submittedName>
        <fullName evidence="1">Uncharacterized protein</fullName>
    </submittedName>
</protein>
<reference evidence="1" key="1">
    <citation type="journal article" date="2014" name="Int. J. Syst. Evol. Microbiol.">
        <title>Complete genome sequence of Corynebacterium casei LMG S-19264T (=DSM 44701T), isolated from a smear-ripened cheese.</title>
        <authorList>
            <consortium name="US DOE Joint Genome Institute (JGI-PGF)"/>
            <person name="Walter F."/>
            <person name="Albersmeier A."/>
            <person name="Kalinowski J."/>
            <person name="Ruckert C."/>
        </authorList>
    </citation>
    <scope>NUCLEOTIDE SEQUENCE</scope>
    <source>
        <strain evidence="1">KCTC 32422</strain>
    </source>
</reference>
<gene>
    <name evidence="1" type="ORF">GCM10011617_01200</name>
</gene>
<keyword evidence="2" id="KW-1185">Reference proteome</keyword>
<name>A0A918R7D1_9SPHN</name>
<dbReference type="Proteomes" id="UP000634139">
    <property type="component" value="Unassembled WGS sequence"/>
</dbReference>
<comment type="caution">
    <text evidence="1">The sequence shown here is derived from an EMBL/GenBank/DDBJ whole genome shotgun (WGS) entry which is preliminary data.</text>
</comment>
<proteinExistence type="predicted"/>